<sequence length="45" mass="4786">MRPAPAGPSVRASNPMKEMRNPQEGIGVNLCNSNVAEKAGYSLSR</sequence>
<keyword evidence="3" id="KW-1185">Reference proteome</keyword>
<dbReference type="AlphaFoldDB" id="A0A286IEQ1"/>
<proteinExistence type="predicted"/>
<name>A0A286IEQ1_9HYPH</name>
<organism evidence="2 3">
    <name type="scientific">Hoeflea halophila</name>
    <dbReference type="NCBI Taxonomy" id="714899"/>
    <lineage>
        <taxon>Bacteria</taxon>
        <taxon>Pseudomonadati</taxon>
        <taxon>Pseudomonadota</taxon>
        <taxon>Alphaproteobacteria</taxon>
        <taxon>Hyphomicrobiales</taxon>
        <taxon>Rhizobiaceae</taxon>
        <taxon>Hoeflea</taxon>
    </lineage>
</organism>
<evidence type="ECO:0000256" key="1">
    <source>
        <dbReference type="SAM" id="MobiDB-lite"/>
    </source>
</evidence>
<gene>
    <name evidence="2" type="ORF">SAMN05877838_3480</name>
</gene>
<dbReference type="EMBL" id="OCPC01000005">
    <property type="protein sequence ID" value="SOE18552.1"/>
    <property type="molecule type" value="Genomic_DNA"/>
</dbReference>
<reference evidence="3" key="1">
    <citation type="submission" date="2017-08" db="EMBL/GenBank/DDBJ databases">
        <authorList>
            <person name="Varghese N."/>
            <person name="Submissions S."/>
        </authorList>
    </citation>
    <scope>NUCLEOTIDE SEQUENCE [LARGE SCALE GENOMIC DNA]</scope>
    <source>
        <strain evidence="3">KCTC 23107</strain>
    </source>
</reference>
<feature type="region of interest" description="Disordered" evidence="1">
    <location>
        <begin position="1"/>
        <end position="27"/>
    </location>
</feature>
<dbReference type="Proteomes" id="UP000219465">
    <property type="component" value="Unassembled WGS sequence"/>
</dbReference>
<evidence type="ECO:0000313" key="3">
    <source>
        <dbReference type="Proteomes" id="UP000219465"/>
    </source>
</evidence>
<accession>A0A286IEQ1</accession>
<evidence type="ECO:0000313" key="2">
    <source>
        <dbReference type="EMBL" id="SOE18552.1"/>
    </source>
</evidence>
<protein>
    <submittedName>
        <fullName evidence="2">Uncharacterized protein</fullName>
    </submittedName>
</protein>